<feature type="transmembrane region" description="Helical" evidence="13">
    <location>
        <begin position="391"/>
        <end position="412"/>
    </location>
</feature>
<keyword evidence="4" id="KW-1003">Cell membrane</keyword>
<sequence length="480" mass="52010">MNAILTLRILGALLVFLAAALLLPIPFSFYYRDGAALSFLLSAAVSLAVGAALLLNCRSDREFSVREGFAVVTFGWLFYALFGALPFVFSGAIPSYLNAVFETMSGFTTTGSTILTRIEGLPQSILLWRALTHWLGGMGIIVLSLAILPMLGVGGMQLFKAEVPGPTADRLKPRIQDTAKLLWGVYVLLTAVETVLLMAGGMTFFDALCHSFATLATGGFSTRNASVAAYDSAYIDYVITAFMFLAGVNFSLHYYALRGRIREYWRNEEFVFYLLVTFGATALLVFFNHGTVYTSLADNLRFSAFQSTSILTTTGFGTADYETWPVIAQYLLVFLMFIGGCAGSTGGGMKVARILLLFKHAQVQIYRLIHPRAVRLVKLGATPVDREVMQAILGFFALYMGVFVVASFLMAATGMDLVSSGGAVIATLSNIGPGLGTVGPADNFAHVPALGKGVLILCMLLGRLELFTVLVLIFPSFWRR</sequence>
<dbReference type="RefSeq" id="WP_053551819.1">
    <property type="nucleotide sequence ID" value="NZ_CP010802.1"/>
</dbReference>
<keyword evidence="15" id="KW-1185">Reference proteome</keyword>
<feature type="binding site" evidence="12">
    <location>
        <position position="218"/>
    </location>
    <ligand>
        <name>K(+)</name>
        <dbReference type="ChEBI" id="CHEBI:29103"/>
    </ligand>
</feature>
<feature type="transmembrane region" description="Helical" evidence="13">
    <location>
        <begin position="7"/>
        <end position="29"/>
    </location>
</feature>
<evidence type="ECO:0000313" key="14">
    <source>
        <dbReference type="EMBL" id="ALC17837.1"/>
    </source>
</evidence>
<evidence type="ECO:0000256" key="3">
    <source>
        <dbReference type="ARBA" id="ARBA00022448"/>
    </source>
</evidence>
<dbReference type="KEGG" id="des:DSOUD_3112"/>
<dbReference type="GO" id="GO:0015379">
    <property type="term" value="F:potassium:chloride symporter activity"/>
    <property type="evidence" value="ECO:0007669"/>
    <property type="project" value="InterPro"/>
</dbReference>
<protein>
    <submittedName>
        <fullName evidence="14">Potassium uptake protein, TrkH family</fullName>
    </submittedName>
</protein>
<evidence type="ECO:0000256" key="4">
    <source>
        <dbReference type="ARBA" id="ARBA00022475"/>
    </source>
</evidence>
<keyword evidence="8 12" id="KW-0630">Potassium</keyword>
<evidence type="ECO:0000256" key="6">
    <source>
        <dbReference type="ARBA" id="ARBA00022538"/>
    </source>
</evidence>
<keyword evidence="11 13" id="KW-0472">Membrane</keyword>
<dbReference type="STRING" id="1603606.DSOUD_3112"/>
<comment type="subcellular location">
    <subcellularLocation>
        <location evidence="1">Cell inner membrane</location>
        <topology evidence="1">Multi-pass membrane protein</topology>
    </subcellularLocation>
</comment>
<evidence type="ECO:0000256" key="2">
    <source>
        <dbReference type="ARBA" id="ARBA00009137"/>
    </source>
</evidence>
<keyword evidence="12" id="KW-0479">Metal-binding</keyword>
<evidence type="ECO:0000256" key="11">
    <source>
        <dbReference type="ARBA" id="ARBA00023136"/>
    </source>
</evidence>
<feature type="binding site" evidence="12">
    <location>
        <position position="313"/>
    </location>
    <ligand>
        <name>K(+)</name>
        <dbReference type="ChEBI" id="CHEBI:29103"/>
    </ligand>
</feature>
<dbReference type="PATRIC" id="fig|1603606.3.peg.3358"/>
<dbReference type="Pfam" id="PF02386">
    <property type="entry name" value="TrkH"/>
    <property type="match status" value="1"/>
</dbReference>
<keyword evidence="6" id="KW-0633">Potassium transport</keyword>
<feature type="transmembrane region" description="Helical" evidence="13">
    <location>
        <begin position="327"/>
        <end position="349"/>
    </location>
</feature>
<feature type="transmembrane region" description="Helical" evidence="13">
    <location>
        <begin position="234"/>
        <end position="257"/>
    </location>
</feature>
<dbReference type="NCBIfam" id="TIGR00933">
    <property type="entry name" value="2a38"/>
    <property type="match status" value="1"/>
</dbReference>
<feature type="binding site" evidence="12">
    <location>
        <position position="109"/>
    </location>
    <ligand>
        <name>K(+)</name>
        <dbReference type="ChEBI" id="CHEBI:29103"/>
    </ligand>
</feature>
<evidence type="ECO:0000256" key="5">
    <source>
        <dbReference type="ARBA" id="ARBA00022519"/>
    </source>
</evidence>
<evidence type="ECO:0000256" key="13">
    <source>
        <dbReference type="SAM" id="Phobius"/>
    </source>
</evidence>
<evidence type="ECO:0000256" key="9">
    <source>
        <dbReference type="ARBA" id="ARBA00022989"/>
    </source>
</evidence>
<dbReference type="PANTHER" id="PTHR32024:SF2">
    <property type="entry name" value="TRK SYSTEM POTASSIUM UPTAKE PROTEIN TRKG-RELATED"/>
    <property type="match status" value="1"/>
</dbReference>
<dbReference type="PANTHER" id="PTHR32024">
    <property type="entry name" value="TRK SYSTEM POTASSIUM UPTAKE PROTEIN TRKG-RELATED"/>
    <property type="match status" value="1"/>
</dbReference>
<accession>A0A0M4DK30</accession>
<dbReference type="AlphaFoldDB" id="A0A0M4DK30"/>
<feature type="binding site" evidence="12">
    <location>
        <position position="430"/>
    </location>
    <ligand>
        <name>K(+)</name>
        <dbReference type="ChEBI" id="CHEBI:29103"/>
    </ligand>
</feature>
<feature type="transmembrane region" description="Helical" evidence="13">
    <location>
        <begin position="134"/>
        <end position="159"/>
    </location>
</feature>
<evidence type="ECO:0000256" key="1">
    <source>
        <dbReference type="ARBA" id="ARBA00004429"/>
    </source>
</evidence>
<dbReference type="EMBL" id="CP010802">
    <property type="protein sequence ID" value="ALC17837.1"/>
    <property type="molecule type" value="Genomic_DNA"/>
</dbReference>
<keyword evidence="9 13" id="KW-1133">Transmembrane helix</keyword>
<gene>
    <name evidence="14" type="ORF">DSOUD_3112</name>
</gene>
<feature type="transmembrane region" description="Helical" evidence="13">
    <location>
        <begin position="35"/>
        <end position="57"/>
    </location>
</feature>
<dbReference type="OrthoDB" id="9810952at2"/>
<dbReference type="InterPro" id="IPR004772">
    <property type="entry name" value="TrkH"/>
</dbReference>
<dbReference type="Proteomes" id="UP000057158">
    <property type="component" value="Chromosome"/>
</dbReference>
<evidence type="ECO:0000256" key="12">
    <source>
        <dbReference type="PIRSR" id="PIRSR006247-1"/>
    </source>
</evidence>
<dbReference type="GO" id="GO:0005886">
    <property type="term" value="C:plasma membrane"/>
    <property type="evidence" value="ECO:0007669"/>
    <property type="project" value="UniProtKB-SubCell"/>
</dbReference>
<organism evidence="14 15">
    <name type="scientific">Desulfuromonas soudanensis</name>
    <dbReference type="NCBI Taxonomy" id="1603606"/>
    <lineage>
        <taxon>Bacteria</taxon>
        <taxon>Pseudomonadati</taxon>
        <taxon>Thermodesulfobacteriota</taxon>
        <taxon>Desulfuromonadia</taxon>
        <taxon>Desulfuromonadales</taxon>
        <taxon>Desulfuromonadaceae</taxon>
        <taxon>Desulfuromonas</taxon>
    </lineage>
</organism>
<evidence type="ECO:0000256" key="7">
    <source>
        <dbReference type="ARBA" id="ARBA00022692"/>
    </source>
</evidence>
<proteinExistence type="inferred from homology"/>
<feature type="transmembrane region" description="Helical" evidence="13">
    <location>
        <begin position="454"/>
        <end position="478"/>
    </location>
</feature>
<feature type="binding site" evidence="12">
    <location>
        <position position="314"/>
    </location>
    <ligand>
        <name>K(+)</name>
        <dbReference type="ChEBI" id="CHEBI:29103"/>
    </ligand>
</feature>
<keyword evidence="3" id="KW-0813">Transport</keyword>
<dbReference type="GO" id="GO:0046872">
    <property type="term" value="F:metal ion binding"/>
    <property type="evidence" value="ECO:0007669"/>
    <property type="project" value="UniProtKB-KW"/>
</dbReference>
<feature type="binding site" evidence="12">
    <location>
        <position position="110"/>
    </location>
    <ligand>
        <name>K(+)</name>
        <dbReference type="ChEBI" id="CHEBI:29103"/>
    </ligand>
</feature>
<evidence type="ECO:0000256" key="10">
    <source>
        <dbReference type="ARBA" id="ARBA00023065"/>
    </source>
</evidence>
<evidence type="ECO:0000256" key="8">
    <source>
        <dbReference type="ARBA" id="ARBA00022958"/>
    </source>
</evidence>
<reference evidence="14 15" key="1">
    <citation type="submission" date="2015-07" db="EMBL/GenBank/DDBJ databases">
        <title>Isolation and Genomic Characterization of a Novel Halophilic Metal-Reducing Deltaproteobacterium from the Deep Subsurface.</title>
        <authorList>
            <person name="Badalamenti J.P."/>
            <person name="Summers Z.M."/>
            <person name="Gralnick J.A."/>
            <person name="Bond D.R."/>
        </authorList>
    </citation>
    <scope>NUCLEOTIDE SEQUENCE [LARGE SCALE GENOMIC DNA]</scope>
    <source>
        <strain evidence="14 15">WTL</strain>
    </source>
</reference>
<keyword evidence="7 13" id="KW-0812">Transmembrane</keyword>
<feature type="transmembrane region" description="Helical" evidence="13">
    <location>
        <begin position="180"/>
        <end position="205"/>
    </location>
</feature>
<feature type="transmembrane region" description="Helical" evidence="13">
    <location>
        <begin position="69"/>
        <end position="89"/>
    </location>
</feature>
<comment type="similarity">
    <text evidence="2">Belongs to the TrkH potassium transport family.</text>
</comment>
<dbReference type="PIRSF" id="PIRSF006247">
    <property type="entry name" value="TrkH"/>
    <property type="match status" value="1"/>
</dbReference>
<keyword evidence="5" id="KW-0997">Cell inner membrane</keyword>
<evidence type="ECO:0000313" key="15">
    <source>
        <dbReference type="Proteomes" id="UP000057158"/>
    </source>
</evidence>
<name>A0A0M4DK30_9BACT</name>
<feature type="transmembrane region" description="Helical" evidence="13">
    <location>
        <begin position="269"/>
        <end position="287"/>
    </location>
</feature>
<dbReference type="InterPro" id="IPR003445">
    <property type="entry name" value="Cat_transpt"/>
</dbReference>
<keyword evidence="10" id="KW-0406">Ion transport</keyword>